<keyword evidence="1" id="KW-0596">Phosphopantetheine</keyword>
<dbReference type="InterPro" id="IPR036736">
    <property type="entry name" value="ACP-like_sf"/>
</dbReference>
<feature type="domain" description="Carrier" evidence="6">
    <location>
        <begin position="582"/>
        <end position="660"/>
    </location>
</feature>
<dbReference type="InterPro" id="IPR020841">
    <property type="entry name" value="PKS_Beta-ketoAc_synthase_dom"/>
</dbReference>
<dbReference type="PANTHER" id="PTHR43775:SF37">
    <property type="entry name" value="SI:DKEY-61P9.11"/>
    <property type="match status" value="1"/>
</dbReference>
<evidence type="ECO:0000313" key="8">
    <source>
        <dbReference type="EMBL" id="KUM93546.1"/>
    </source>
</evidence>
<dbReference type="PROSITE" id="PS50075">
    <property type="entry name" value="CARRIER"/>
    <property type="match status" value="1"/>
</dbReference>
<dbReference type="Pfam" id="PF02801">
    <property type="entry name" value="Ketoacyl-synt_C"/>
    <property type="match status" value="1"/>
</dbReference>
<dbReference type="GO" id="GO:0004315">
    <property type="term" value="F:3-oxoacyl-[acyl-carrier-protein] synthase activity"/>
    <property type="evidence" value="ECO:0007669"/>
    <property type="project" value="InterPro"/>
</dbReference>
<dbReference type="PROSITE" id="PS00606">
    <property type="entry name" value="KS3_1"/>
    <property type="match status" value="1"/>
</dbReference>
<dbReference type="GO" id="GO:0006633">
    <property type="term" value="P:fatty acid biosynthetic process"/>
    <property type="evidence" value="ECO:0007669"/>
    <property type="project" value="InterPro"/>
</dbReference>
<dbReference type="InterPro" id="IPR050091">
    <property type="entry name" value="PKS_NRPS_Biosynth_Enz"/>
</dbReference>
<dbReference type="GO" id="GO:0031177">
    <property type="term" value="F:phosphopantetheine binding"/>
    <property type="evidence" value="ECO:0007669"/>
    <property type="project" value="InterPro"/>
</dbReference>
<dbReference type="GO" id="GO:0004312">
    <property type="term" value="F:fatty acid synthase activity"/>
    <property type="evidence" value="ECO:0007669"/>
    <property type="project" value="TreeGrafter"/>
</dbReference>
<dbReference type="InterPro" id="IPR014030">
    <property type="entry name" value="Ketoacyl_synth_N"/>
</dbReference>
<dbReference type="Proteomes" id="UP000054241">
    <property type="component" value="Unassembled WGS sequence"/>
</dbReference>
<feature type="region of interest" description="Disordered" evidence="5">
    <location>
        <begin position="659"/>
        <end position="700"/>
    </location>
</feature>
<dbReference type="InterPro" id="IPR029058">
    <property type="entry name" value="AB_hydrolase_fold"/>
</dbReference>
<evidence type="ECO:0000256" key="4">
    <source>
        <dbReference type="ARBA" id="ARBA00023315"/>
    </source>
</evidence>
<dbReference type="PANTHER" id="PTHR43775">
    <property type="entry name" value="FATTY ACID SYNTHASE"/>
    <property type="match status" value="1"/>
</dbReference>
<dbReference type="InterPro" id="IPR016039">
    <property type="entry name" value="Thiolase-like"/>
</dbReference>
<evidence type="ECO:0000256" key="2">
    <source>
        <dbReference type="ARBA" id="ARBA00022553"/>
    </source>
</evidence>
<comment type="caution">
    <text evidence="8">The sequence shown here is derived from an EMBL/GenBank/DDBJ whole genome shotgun (WGS) entry which is preliminary data.</text>
</comment>
<keyword evidence="4" id="KW-0012">Acyltransferase</keyword>
<dbReference type="Gene3D" id="3.40.47.10">
    <property type="match status" value="1"/>
</dbReference>
<dbReference type="OrthoDB" id="9785847at2"/>
<dbReference type="PROSITE" id="PS52004">
    <property type="entry name" value="KS3_2"/>
    <property type="match status" value="1"/>
</dbReference>
<dbReference type="Gene3D" id="3.30.70.3290">
    <property type="match status" value="1"/>
</dbReference>
<dbReference type="InterPro" id="IPR020806">
    <property type="entry name" value="PKS_PP-bd"/>
</dbReference>
<dbReference type="RefSeq" id="WP_067003700.1">
    <property type="nucleotide sequence ID" value="NZ_BNDU01000005.1"/>
</dbReference>
<dbReference type="SUPFAM" id="SSF53901">
    <property type="entry name" value="Thiolase-like"/>
    <property type="match status" value="1"/>
</dbReference>
<keyword evidence="9" id="KW-1185">Reference proteome</keyword>
<evidence type="ECO:0000256" key="5">
    <source>
        <dbReference type="SAM" id="MobiDB-lite"/>
    </source>
</evidence>
<dbReference type="Pfam" id="PF00561">
    <property type="entry name" value="Abhydrolase_1"/>
    <property type="match status" value="1"/>
</dbReference>
<dbReference type="InterPro" id="IPR009081">
    <property type="entry name" value="PP-bd_ACP"/>
</dbReference>
<dbReference type="GO" id="GO:0017000">
    <property type="term" value="P:antibiotic biosynthetic process"/>
    <property type="evidence" value="ECO:0007669"/>
    <property type="project" value="UniProtKB-ARBA"/>
</dbReference>
<dbReference type="SUPFAM" id="SSF53474">
    <property type="entry name" value="alpha/beta-Hydrolases"/>
    <property type="match status" value="1"/>
</dbReference>
<proteinExistence type="predicted"/>
<protein>
    <submittedName>
        <fullName evidence="8">Uncharacterized protein</fullName>
    </submittedName>
</protein>
<dbReference type="AlphaFoldDB" id="A0A124HC75"/>
<feature type="domain" description="Ketosynthase family 3 (KS3)" evidence="7">
    <location>
        <begin position="7"/>
        <end position="414"/>
    </location>
</feature>
<dbReference type="InterPro" id="IPR032821">
    <property type="entry name" value="PKS_assoc"/>
</dbReference>
<evidence type="ECO:0000256" key="1">
    <source>
        <dbReference type="ARBA" id="ARBA00022450"/>
    </source>
</evidence>
<dbReference type="CDD" id="cd00833">
    <property type="entry name" value="PKS"/>
    <property type="match status" value="1"/>
</dbReference>
<dbReference type="InterPro" id="IPR018201">
    <property type="entry name" value="Ketoacyl_synth_AS"/>
</dbReference>
<dbReference type="Gene3D" id="1.10.1200.10">
    <property type="entry name" value="ACP-like"/>
    <property type="match status" value="1"/>
</dbReference>
<name>A0A124HC75_9ACTN</name>
<gene>
    <name evidence="8" type="ORF">AQI88_26050</name>
</gene>
<accession>A0A124HC75</accession>
<keyword evidence="2" id="KW-0597">Phosphoprotein</keyword>
<dbReference type="STRING" id="67285.AQI88_26050"/>
<dbReference type="SMART" id="SM00823">
    <property type="entry name" value="PKS_PP"/>
    <property type="match status" value="1"/>
</dbReference>
<dbReference type="Pfam" id="PF00109">
    <property type="entry name" value="ketoacyl-synt"/>
    <property type="match status" value="1"/>
</dbReference>
<reference evidence="8 9" key="1">
    <citation type="submission" date="2015-10" db="EMBL/GenBank/DDBJ databases">
        <title>Draft genome sequence of Streptomyces cellostaticus DSM 40189, type strain for the species Streptomyces cellostaticus.</title>
        <authorList>
            <person name="Ruckert C."/>
            <person name="Winkler A."/>
            <person name="Kalinowski J."/>
            <person name="Kampfer P."/>
            <person name="Glaeser S."/>
        </authorList>
    </citation>
    <scope>NUCLEOTIDE SEQUENCE [LARGE SCALE GENOMIC DNA]</scope>
    <source>
        <strain evidence="8 9">DSM 40189</strain>
    </source>
</reference>
<dbReference type="Gene3D" id="3.40.50.1820">
    <property type="entry name" value="alpha/beta hydrolase"/>
    <property type="match status" value="1"/>
</dbReference>
<evidence type="ECO:0000259" key="7">
    <source>
        <dbReference type="PROSITE" id="PS52004"/>
    </source>
</evidence>
<dbReference type="Pfam" id="PF16197">
    <property type="entry name" value="KAsynt_C_assoc"/>
    <property type="match status" value="1"/>
</dbReference>
<dbReference type="InterPro" id="IPR000073">
    <property type="entry name" value="AB_hydrolase_1"/>
</dbReference>
<evidence type="ECO:0000313" key="9">
    <source>
        <dbReference type="Proteomes" id="UP000054241"/>
    </source>
</evidence>
<dbReference type="SMART" id="SM00825">
    <property type="entry name" value="PKS_KS"/>
    <property type="match status" value="1"/>
</dbReference>
<sequence length="933" mass="101242">MDELLEDDTPVVVGMACRFAGSDGLEEYWERLRLGRSALGTTGRWAGEEDAASFVGGFLDGHQDFDARFFRVSPNEAQCMDPQQRILLQTVQHAVDDSYLTAADLRDLDCGVFVAGLPGDYRSLVAQRSDIVYGTHSFLGNAPSTLSGRISYFYDINGPSITLDSACSSSLAALHEAVLNVRAGQCRAAVVGAVSVFSTPEVLRFAQRSRMSSPEGASLPFTDAADGFVPAEGAASLVVMRHDEARARGLRIYGAIQATGTNHNGTTNGLMAPSSRAQSRLIAELYEREKIDASQIAYLETHGTGTPLGDPIELEGLRSAFRRAGSDGCHLGAVKPLIGHTLVASGLASVIKALLAFHHETIPPVSATDDAVSYLDVEPFRVNREPLPWPQDKPLCAISAFGFTGSNGHVVLRKLPDTPAGEDAVDRRPGRALPFCLSAESPGSLAALAQRCRVLVAELPQDLLWDLSQLLLRRPRHTHEQVVVARTRDELLTGLDTLTRSDEDGPAPRTADTNRLDDHLRDLVTHWRAQDTPALQRRLDAPAGLARIALPAYPFEKRRHWVIEEPPARTPDTPQAEEVPEPVADGLVKQLCAQLSALLGYDEETDQVVPGTKIASLGLDSLSAVQLLSPYQKAGSAIKAHDLFRHETVADLAAAIGGRPLASPQETPQEPPARNDRGGPAADTARRASHRPPLTRWSEYGDSGRPTLLLPPLNCDRRAWTQQIPALLREGRKIYVPEYPGHQDAPFDEERFSFEALADEVADFLRDTADGPADLVGWSLGGCISTLTALRHPERVASLTLISCAPRYGEDAFERTLDLREELRLHGGLLEAVFGEGGNLAEKFSGNASMDILRCYYTALTGFDIVDRLPDITADCLVVRGLGDCVLDTDTVAQYAQIPGVQVREFEDHGHYVPLTAARSFNKTLTAFWAGRG</sequence>
<dbReference type="InterPro" id="IPR014031">
    <property type="entry name" value="Ketoacyl_synth_C"/>
</dbReference>
<keyword evidence="3" id="KW-0808">Transferase</keyword>
<dbReference type="SUPFAM" id="SSF47336">
    <property type="entry name" value="ACP-like"/>
    <property type="match status" value="1"/>
</dbReference>
<dbReference type="Pfam" id="PF00550">
    <property type="entry name" value="PP-binding"/>
    <property type="match status" value="1"/>
</dbReference>
<dbReference type="EMBL" id="LMWL01000047">
    <property type="protein sequence ID" value="KUM93546.1"/>
    <property type="molecule type" value="Genomic_DNA"/>
</dbReference>
<organism evidence="8 9">
    <name type="scientific">Streptomyces cellostaticus</name>
    <dbReference type="NCBI Taxonomy" id="67285"/>
    <lineage>
        <taxon>Bacteria</taxon>
        <taxon>Bacillati</taxon>
        <taxon>Actinomycetota</taxon>
        <taxon>Actinomycetes</taxon>
        <taxon>Kitasatosporales</taxon>
        <taxon>Streptomycetaceae</taxon>
        <taxon>Streptomyces</taxon>
    </lineage>
</organism>
<evidence type="ECO:0000256" key="3">
    <source>
        <dbReference type="ARBA" id="ARBA00022679"/>
    </source>
</evidence>
<evidence type="ECO:0000259" key="6">
    <source>
        <dbReference type="PROSITE" id="PS50075"/>
    </source>
</evidence>